<organism evidence="1 2">
    <name type="scientific">Parasutterella excrementihominis</name>
    <dbReference type="NCBI Taxonomy" id="487175"/>
    <lineage>
        <taxon>Bacteria</taxon>
        <taxon>Pseudomonadati</taxon>
        <taxon>Pseudomonadota</taxon>
        <taxon>Betaproteobacteria</taxon>
        <taxon>Burkholderiales</taxon>
        <taxon>Sutterellaceae</taxon>
        <taxon>Parasutterella</taxon>
    </lineage>
</organism>
<dbReference type="GeneID" id="43347842"/>
<dbReference type="EMBL" id="WNCL01000005">
    <property type="protein sequence ID" value="MTU42570.1"/>
    <property type="molecule type" value="Genomic_DNA"/>
</dbReference>
<dbReference type="AlphaFoldDB" id="A0A6I3RZS5"/>
<dbReference type="Pfam" id="PF11146">
    <property type="entry name" value="DUF2905"/>
    <property type="match status" value="1"/>
</dbReference>
<sequence length="63" mass="6972">MRWILTIFIGLCVLTSAIPWLQKLGIGRLPGDLNFKVFGHPIQIPLASTILIAVVLMLIGKFI</sequence>
<proteinExistence type="predicted"/>
<dbReference type="RefSeq" id="WP_008810243.1">
    <property type="nucleotide sequence ID" value="NZ_CAJUON010000002.1"/>
</dbReference>
<gene>
    <name evidence="1" type="ORF">GMD42_02810</name>
</gene>
<protein>
    <submittedName>
        <fullName evidence="1">DUF2905 family protein</fullName>
    </submittedName>
</protein>
<name>A0A6I3RZS5_9BURK</name>
<accession>A0A6I3RZS5</accession>
<dbReference type="Proteomes" id="UP000462362">
    <property type="component" value="Unassembled WGS sequence"/>
</dbReference>
<evidence type="ECO:0000313" key="1">
    <source>
        <dbReference type="EMBL" id="MTU42570.1"/>
    </source>
</evidence>
<reference evidence="1 2" key="1">
    <citation type="journal article" date="2019" name="Nat. Med.">
        <title>A library of human gut bacterial isolates paired with longitudinal multiomics data enables mechanistic microbiome research.</title>
        <authorList>
            <person name="Poyet M."/>
            <person name="Groussin M."/>
            <person name="Gibbons S.M."/>
            <person name="Avila-Pacheco J."/>
            <person name="Jiang X."/>
            <person name="Kearney S.M."/>
            <person name="Perrotta A.R."/>
            <person name="Berdy B."/>
            <person name="Zhao S."/>
            <person name="Lieberman T.D."/>
            <person name="Swanson P.K."/>
            <person name="Smith M."/>
            <person name="Roesemann S."/>
            <person name="Alexander J.E."/>
            <person name="Rich S.A."/>
            <person name="Livny J."/>
            <person name="Vlamakis H."/>
            <person name="Clish C."/>
            <person name="Bullock K."/>
            <person name="Deik A."/>
            <person name="Scott J."/>
            <person name="Pierce K.A."/>
            <person name="Xavier R.J."/>
            <person name="Alm E.J."/>
        </authorList>
    </citation>
    <scope>NUCLEOTIDE SEQUENCE [LARGE SCALE GENOMIC DNA]</scope>
    <source>
        <strain evidence="1 2">BIOML-A2</strain>
    </source>
</reference>
<comment type="caution">
    <text evidence="1">The sequence shown here is derived from an EMBL/GenBank/DDBJ whole genome shotgun (WGS) entry which is preliminary data.</text>
</comment>
<dbReference type="InterPro" id="IPR021320">
    <property type="entry name" value="DUF2905"/>
</dbReference>
<evidence type="ECO:0000313" key="2">
    <source>
        <dbReference type="Proteomes" id="UP000462362"/>
    </source>
</evidence>